<dbReference type="SUPFAM" id="SSF52317">
    <property type="entry name" value="Class I glutamine amidotransferase-like"/>
    <property type="match status" value="1"/>
</dbReference>
<keyword evidence="5" id="KW-1185">Reference proteome</keyword>
<dbReference type="PANTHER" id="PTHR43130">
    <property type="entry name" value="ARAC-FAMILY TRANSCRIPTIONAL REGULATOR"/>
    <property type="match status" value="1"/>
</dbReference>
<dbReference type="Pfam" id="PF12833">
    <property type="entry name" value="HTH_18"/>
    <property type="match status" value="1"/>
</dbReference>
<sequence>MRNAILLTDRMWSFDFSTVLQVFDGDISPIQKTDNTLDIIAATPRVRLDHRIIVGASPLPAPNGYDLVVVPGIAYPNPLLDETSDSYRNLWDGQTSCEMARTWLRRAHACGAEIASLGTGSFFLGWCGLLDDTRVTTHWMFGDALQHRFPKALVETDVLFSHDETKRIWTCGGGSSSLDLCLTLMRRQYGQAVNAAASRTLLVSSARGESSPQYIPEKSKASEHRGADLSAITIPVLSHPEFPWSVESMAQLGNMSTRTMQRRFKQEYGKSAIQWLLEERLTLACELLETTTLTTGIIAKRVGMSSSDLLRKNFQSHLGTSPAEYRKAHIARS</sequence>
<dbReference type="Gene3D" id="1.10.10.60">
    <property type="entry name" value="Homeodomain-like"/>
    <property type="match status" value="1"/>
</dbReference>
<accession>A0A2T3GD60</accession>
<organism evidence="4 5">
    <name type="scientific">Bifidobacterium callitrichos</name>
    <dbReference type="NCBI Taxonomy" id="762209"/>
    <lineage>
        <taxon>Bacteria</taxon>
        <taxon>Bacillati</taxon>
        <taxon>Actinomycetota</taxon>
        <taxon>Actinomycetes</taxon>
        <taxon>Bifidobacteriales</taxon>
        <taxon>Bifidobacteriaceae</taxon>
        <taxon>Bifidobacterium</taxon>
    </lineage>
</organism>
<evidence type="ECO:0000259" key="3">
    <source>
        <dbReference type="PROSITE" id="PS01124"/>
    </source>
</evidence>
<dbReference type="AlphaFoldDB" id="A0A2T3GD60"/>
<dbReference type="SUPFAM" id="SSF46689">
    <property type="entry name" value="Homeodomain-like"/>
    <property type="match status" value="2"/>
</dbReference>
<dbReference type="InterPro" id="IPR018060">
    <property type="entry name" value="HTH_AraC"/>
</dbReference>
<dbReference type="InterPro" id="IPR052158">
    <property type="entry name" value="INH-QAR"/>
</dbReference>
<dbReference type="RefSeq" id="WP_107043307.1">
    <property type="nucleotide sequence ID" value="NZ_NWTX01000001.1"/>
</dbReference>
<evidence type="ECO:0000313" key="4">
    <source>
        <dbReference type="EMBL" id="PST47409.1"/>
    </source>
</evidence>
<reference evidence="5" key="1">
    <citation type="submission" date="2017-09" db="EMBL/GenBank/DDBJ databases">
        <authorList>
            <person name="Sela D.A."/>
            <person name="Albert K."/>
        </authorList>
    </citation>
    <scope>NUCLEOTIDE SEQUENCE [LARGE SCALE GENOMIC DNA]</scope>
    <source>
        <strain evidence="5">UMA51805</strain>
    </source>
</reference>
<dbReference type="EMBL" id="NWTX01000001">
    <property type="protein sequence ID" value="PST47409.1"/>
    <property type="molecule type" value="Genomic_DNA"/>
</dbReference>
<reference evidence="4 5" key="2">
    <citation type="submission" date="2018-03" db="EMBL/GenBank/DDBJ databases">
        <title>The comparative genomics of Bifidobacterium callitrichos reflects dietary carbohydrate utilization within the common marmoset gut.</title>
        <authorList>
            <person name="Rani A."/>
        </authorList>
    </citation>
    <scope>NUCLEOTIDE SEQUENCE [LARGE SCALE GENOMIC DNA]</scope>
    <source>
        <strain evidence="4 5">UMA51805</strain>
    </source>
</reference>
<dbReference type="GO" id="GO:0003700">
    <property type="term" value="F:DNA-binding transcription factor activity"/>
    <property type="evidence" value="ECO:0007669"/>
    <property type="project" value="InterPro"/>
</dbReference>
<dbReference type="InterPro" id="IPR029062">
    <property type="entry name" value="Class_I_gatase-like"/>
</dbReference>
<dbReference type="Proteomes" id="UP000240228">
    <property type="component" value="Unassembled WGS sequence"/>
</dbReference>
<comment type="caution">
    <text evidence="4">The sequence shown here is derived from an EMBL/GenBank/DDBJ whole genome shotgun (WGS) entry which is preliminary data.</text>
</comment>
<name>A0A2T3GD60_9BIFI</name>
<evidence type="ECO:0000313" key="5">
    <source>
        <dbReference type="Proteomes" id="UP000240228"/>
    </source>
</evidence>
<dbReference type="InterPro" id="IPR009057">
    <property type="entry name" value="Homeodomain-like_sf"/>
</dbReference>
<evidence type="ECO:0000256" key="2">
    <source>
        <dbReference type="ARBA" id="ARBA00023163"/>
    </source>
</evidence>
<gene>
    <name evidence="4" type="ORF">CPA40_00900</name>
</gene>
<keyword evidence="2" id="KW-0804">Transcription</keyword>
<feature type="domain" description="HTH araC/xylS-type" evidence="3">
    <location>
        <begin position="230"/>
        <end position="328"/>
    </location>
</feature>
<dbReference type="PANTHER" id="PTHR43130:SF3">
    <property type="entry name" value="HTH-TYPE TRANSCRIPTIONAL REGULATOR RV1931C"/>
    <property type="match status" value="1"/>
</dbReference>
<dbReference type="SMART" id="SM00342">
    <property type="entry name" value="HTH_ARAC"/>
    <property type="match status" value="1"/>
</dbReference>
<dbReference type="GO" id="GO:0043565">
    <property type="term" value="F:sequence-specific DNA binding"/>
    <property type="evidence" value="ECO:0007669"/>
    <property type="project" value="InterPro"/>
</dbReference>
<evidence type="ECO:0000256" key="1">
    <source>
        <dbReference type="ARBA" id="ARBA00023015"/>
    </source>
</evidence>
<proteinExistence type="predicted"/>
<keyword evidence="1" id="KW-0805">Transcription regulation</keyword>
<dbReference type="PROSITE" id="PS01124">
    <property type="entry name" value="HTH_ARAC_FAMILY_2"/>
    <property type="match status" value="1"/>
</dbReference>
<protein>
    <recommendedName>
        <fullName evidence="3">HTH araC/xylS-type domain-containing protein</fullName>
    </recommendedName>
</protein>
<dbReference type="Gene3D" id="3.40.50.880">
    <property type="match status" value="1"/>
</dbReference>